<comment type="caution">
    <text evidence="2">The sequence shown here is derived from an EMBL/GenBank/DDBJ whole genome shotgun (WGS) entry which is preliminary data.</text>
</comment>
<gene>
    <name evidence="2" type="ORF">CARN7_0110</name>
</gene>
<organism evidence="2">
    <name type="scientific">mine drainage metagenome</name>
    <dbReference type="NCBI Taxonomy" id="410659"/>
    <lineage>
        <taxon>unclassified sequences</taxon>
        <taxon>metagenomes</taxon>
        <taxon>ecological metagenomes</taxon>
    </lineage>
</organism>
<proteinExistence type="predicted"/>
<protein>
    <submittedName>
        <fullName evidence="2">Uncharacterized protein</fullName>
    </submittedName>
</protein>
<sequence length="64" mass="7076">MAPRPGLEPGTCGLTVEKRSLIQRGFQSCYQLNHLLSYTVCFAIIPLFTGYGAADLQQKIMSKL</sequence>
<accession>E6QQ61</accession>
<name>E6QQ61_9ZZZZ</name>
<feature type="transmembrane region" description="Helical" evidence="1">
    <location>
        <begin position="35"/>
        <end position="54"/>
    </location>
</feature>
<dbReference type="AlphaFoldDB" id="E6QQ61"/>
<keyword evidence="1" id="KW-0472">Membrane</keyword>
<keyword evidence="1" id="KW-0812">Transmembrane</keyword>
<reference evidence="2" key="1">
    <citation type="submission" date="2009-10" db="EMBL/GenBank/DDBJ databases">
        <title>Diversity of trophic interactions inside an arsenic-rich microbial ecosystem.</title>
        <authorList>
            <person name="Bertin P.N."/>
            <person name="Heinrich-Salmeron A."/>
            <person name="Pelletier E."/>
            <person name="Goulhen-Chollet F."/>
            <person name="Arsene-Ploetze F."/>
            <person name="Gallien S."/>
            <person name="Calteau A."/>
            <person name="Vallenet D."/>
            <person name="Casiot C."/>
            <person name="Chane-Woon-Ming B."/>
            <person name="Giloteaux L."/>
            <person name="Barakat M."/>
            <person name="Bonnefoy V."/>
            <person name="Bruneel O."/>
            <person name="Chandler M."/>
            <person name="Cleiss J."/>
            <person name="Duran R."/>
            <person name="Elbaz-Poulichet F."/>
            <person name="Fonknechten N."/>
            <person name="Lauga B."/>
            <person name="Mornico D."/>
            <person name="Ortet P."/>
            <person name="Schaeffer C."/>
            <person name="Siguier P."/>
            <person name="Alexander Thil Smith A."/>
            <person name="Van Dorsselaer A."/>
            <person name="Weissenbach J."/>
            <person name="Medigue C."/>
            <person name="Le Paslier D."/>
        </authorList>
    </citation>
    <scope>NUCLEOTIDE SEQUENCE</scope>
</reference>
<evidence type="ECO:0000313" key="2">
    <source>
        <dbReference type="EMBL" id="CBI09382.1"/>
    </source>
</evidence>
<keyword evidence="1" id="KW-1133">Transmembrane helix</keyword>
<dbReference type="EMBL" id="CABR01000031">
    <property type="protein sequence ID" value="CBI09382.1"/>
    <property type="molecule type" value="Genomic_DNA"/>
</dbReference>
<evidence type="ECO:0000256" key="1">
    <source>
        <dbReference type="SAM" id="Phobius"/>
    </source>
</evidence>